<protein>
    <recommendedName>
        <fullName evidence="2">asparagine synthase (glutamine-hydrolyzing)</fullName>
        <ecNumber evidence="2">6.3.5.4</ecNumber>
    </recommendedName>
</protein>
<evidence type="ECO:0000256" key="3">
    <source>
        <dbReference type="ARBA" id="ARBA00048741"/>
    </source>
</evidence>
<dbReference type="InterPro" id="IPR051786">
    <property type="entry name" value="ASN_synthetase/amidase"/>
</dbReference>
<evidence type="ECO:0000256" key="2">
    <source>
        <dbReference type="ARBA" id="ARBA00012737"/>
    </source>
</evidence>
<sequence length="612" mass="67399">MDRDIPPHFLADTWFVVFPDNEASSRLFSPLIPSLPRHVVHPSGRPWIAGNWVDDEFFAFNRGMGSFAFVGFHAAREWSKQNGWSTVSDCAGLDGLLERLPGSFHFIASLGGECRVQGTASGLRRIFLDDYAPLPVVASRQDILNFLKIRPVHHHSVAGRLMFPQPPAGIESQSPWKGISSVPAGSWIKLGASGQTSLHPWWKCPDAVATLAEGAPLLRERLAAAVDLAMACGNQVSADLSGGFDSTSLCFIGAQQSHPFLTFSSSGRENADDDLPWIDLARLSLPPGRHLHVPGDELPGPFDGIGDFAAVNVDEPYIGTAMWRRIDFTAKVLQRAGSNVHITGHGGDEVLLSPETYLYEWIRERPFAAARRLNQFRSKRRWTLIDVATAWAKAPTQQAYLEQVAKGIRLPFPDRPSASTSWGALEQRLPPWATDYTAELVRELLRQQIERGEPLHSSPAQHLCLSGIRSGAHSIRLTSQLMRQSGSRMAAPFLDDQVMEACLSVRHDEKTVPTSYKPLLSTAMKGVVPGALLERSTKPNFGIDVFKGRRRNAEELVSIAENLVLVKIGMVKKEPFRDACLGVGQPTPPIALWKTLACETWLRGSQDLANPE</sequence>
<evidence type="ECO:0000256" key="1">
    <source>
        <dbReference type="ARBA" id="ARBA00005187"/>
    </source>
</evidence>
<dbReference type="PANTHER" id="PTHR43284">
    <property type="entry name" value="ASPARAGINE SYNTHETASE (GLUTAMINE-HYDROLYZING)"/>
    <property type="match status" value="1"/>
</dbReference>
<dbReference type="InterPro" id="IPR014729">
    <property type="entry name" value="Rossmann-like_a/b/a_fold"/>
</dbReference>
<evidence type="ECO:0000313" key="6">
    <source>
        <dbReference type="Proteomes" id="UP000565576"/>
    </source>
</evidence>
<dbReference type="GO" id="GO:0004066">
    <property type="term" value="F:asparagine synthase (glutamine-hydrolyzing) activity"/>
    <property type="evidence" value="ECO:0007669"/>
    <property type="project" value="UniProtKB-EC"/>
</dbReference>
<dbReference type="RefSeq" id="WP_184710679.1">
    <property type="nucleotide sequence ID" value="NZ_JACHBG010000028.1"/>
</dbReference>
<reference evidence="5 6" key="1">
    <citation type="submission" date="2020-08" db="EMBL/GenBank/DDBJ databases">
        <title>Genomic Encyclopedia of Type Strains, Phase IV (KMG-V): Genome sequencing to study the core and pangenomes of soil and plant-associated prokaryotes.</title>
        <authorList>
            <person name="Whitman W."/>
        </authorList>
    </citation>
    <scope>NUCLEOTIDE SEQUENCE [LARGE SCALE GENOMIC DNA]</scope>
    <source>
        <strain evidence="5 6">SEMIA 4060</strain>
    </source>
</reference>
<evidence type="ECO:0000259" key="4">
    <source>
        <dbReference type="Pfam" id="PF00733"/>
    </source>
</evidence>
<dbReference type="Gene3D" id="3.40.50.620">
    <property type="entry name" value="HUPs"/>
    <property type="match status" value="1"/>
</dbReference>
<name>A0A7X0IXL0_9HYPH</name>
<dbReference type="InterPro" id="IPR001962">
    <property type="entry name" value="Asn_synthase"/>
</dbReference>
<proteinExistence type="predicted"/>
<dbReference type="SUPFAM" id="SSF52402">
    <property type="entry name" value="Adenine nucleotide alpha hydrolases-like"/>
    <property type="match status" value="1"/>
</dbReference>
<comment type="caution">
    <text evidence="5">The sequence shown here is derived from an EMBL/GenBank/DDBJ whole genome shotgun (WGS) entry which is preliminary data.</text>
</comment>
<accession>A0A7X0IXL0</accession>
<dbReference type="EC" id="6.3.5.4" evidence="2"/>
<comment type="pathway">
    <text evidence="1">Amino-acid biosynthesis; L-asparagine biosynthesis; L-asparagine from L-aspartate (L-Gln route): step 1/1.</text>
</comment>
<comment type="catalytic activity">
    <reaction evidence="3">
        <text>L-aspartate + L-glutamine + ATP + H2O = L-asparagine + L-glutamate + AMP + diphosphate + H(+)</text>
        <dbReference type="Rhea" id="RHEA:12228"/>
        <dbReference type="ChEBI" id="CHEBI:15377"/>
        <dbReference type="ChEBI" id="CHEBI:15378"/>
        <dbReference type="ChEBI" id="CHEBI:29985"/>
        <dbReference type="ChEBI" id="CHEBI:29991"/>
        <dbReference type="ChEBI" id="CHEBI:30616"/>
        <dbReference type="ChEBI" id="CHEBI:33019"/>
        <dbReference type="ChEBI" id="CHEBI:58048"/>
        <dbReference type="ChEBI" id="CHEBI:58359"/>
        <dbReference type="ChEBI" id="CHEBI:456215"/>
        <dbReference type="EC" id="6.3.5.4"/>
    </reaction>
</comment>
<dbReference type="PANTHER" id="PTHR43284:SF1">
    <property type="entry name" value="ASPARAGINE SYNTHETASE"/>
    <property type="match status" value="1"/>
</dbReference>
<dbReference type="EMBL" id="JACHBG010000028">
    <property type="protein sequence ID" value="MBB6488870.1"/>
    <property type="molecule type" value="Genomic_DNA"/>
</dbReference>
<dbReference type="Pfam" id="PF00733">
    <property type="entry name" value="Asn_synthase"/>
    <property type="match status" value="1"/>
</dbReference>
<keyword evidence="5" id="KW-0436">Ligase</keyword>
<organism evidence="5 6">
    <name type="scientific">Rhizobium lusitanum</name>
    <dbReference type="NCBI Taxonomy" id="293958"/>
    <lineage>
        <taxon>Bacteria</taxon>
        <taxon>Pseudomonadati</taxon>
        <taxon>Pseudomonadota</taxon>
        <taxon>Alphaproteobacteria</taxon>
        <taxon>Hyphomicrobiales</taxon>
        <taxon>Rhizobiaceae</taxon>
        <taxon>Rhizobium/Agrobacterium group</taxon>
        <taxon>Rhizobium</taxon>
    </lineage>
</organism>
<dbReference type="AlphaFoldDB" id="A0A7X0IXL0"/>
<evidence type="ECO:0000313" key="5">
    <source>
        <dbReference type="EMBL" id="MBB6488870.1"/>
    </source>
</evidence>
<feature type="domain" description="Asparagine synthetase" evidence="4">
    <location>
        <begin position="218"/>
        <end position="602"/>
    </location>
</feature>
<dbReference type="Proteomes" id="UP000565576">
    <property type="component" value="Unassembled WGS sequence"/>
</dbReference>
<dbReference type="GO" id="GO:0006529">
    <property type="term" value="P:asparagine biosynthetic process"/>
    <property type="evidence" value="ECO:0007669"/>
    <property type="project" value="InterPro"/>
</dbReference>
<gene>
    <name evidence="5" type="ORF">GGD46_006193</name>
</gene>